<dbReference type="InterPro" id="IPR025295">
    <property type="entry name" value="eCIS_core_dom"/>
</dbReference>
<sequence length="567" mass="60538">MRAHVEDPGEKAGNKARPQGRAVSVPGSTARVPRSASEVTALGGQVGNRVVARLLKEERHTHGAGCGHDGVEDSAAKTQSALIDEAIRSESSQIPDPLRGKAESFFGTDFSRGRLHDGPVAQRAIEAMGARALTIDNHVFLPPPGARDMALIGHEFSHLNKNLNGEPETGTDNGAGLKVTNPNQPSERTADIEGNDFAADVATPAPVTAQRSVATDSGAEPVRTELVQRAARPDDAMDVDHFGSDEDLDEAMTDAFDRQEAVDTAELDRLKKLGMGGRHREFLRLLRGHFSAPGGKWKIEKSTPEGDFEAATKERGKAKAHSFEEQPQVRRLRWISTVIKEYLTTVELPPVEVQAAIDASGRLIVAANDKSANDHLAELAASGGATDALGHMLGNAARPQARAGAAMDERARVDRVNRHFDQASDMHSGAAPVPAALRTALAQGMVVAAAGTPGQHAELRILASNNGKTPPYLGGTKRPCATCFATLYPHGSPKGGDGKDLVRPGRFYSREDANRTVPGYKDSTTVSPKDRAQQVFAWIDRSVAHTYDSYARNNALLRGQGSESDSD</sequence>
<name>A0ABV6T9V5_9ACTN</name>
<gene>
    <name evidence="3" type="ORF">ACFH04_02365</name>
</gene>
<feature type="domain" description="eCIS core" evidence="2">
    <location>
        <begin position="94"/>
        <end position="163"/>
    </location>
</feature>
<evidence type="ECO:0000256" key="1">
    <source>
        <dbReference type="SAM" id="MobiDB-lite"/>
    </source>
</evidence>
<dbReference type="EMBL" id="JBHMQV010000001">
    <property type="protein sequence ID" value="MFC0842579.1"/>
    <property type="molecule type" value="Genomic_DNA"/>
</dbReference>
<keyword evidence="4" id="KW-1185">Reference proteome</keyword>
<feature type="compositionally biased region" description="Basic and acidic residues" evidence="1">
    <location>
        <begin position="1"/>
        <end position="13"/>
    </location>
</feature>
<evidence type="ECO:0000313" key="3">
    <source>
        <dbReference type="EMBL" id="MFC0842579.1"/>
    </source>
</evidence>
<proteinExistence type="predicted"/>
<reference evidence="3 4" key="1">
    <citation type="submission" date="2024-09" db="EMBL/GenBank/DDBJ databases">
        <authorList>
            <person name="Sun Q."/>
            <person name="Mori K."/>
        </authorList>
    </citation>
    <scope>NUCLEOTIDE SEQUENCE [LARGE SCALE GENOMIC DNA]</scope>
    <source>
        <strain evidence="3 4">JCM 4557</strain>
    </source>
</reference>
<comment type="caution">
    <text evidence="3">The sequence shown here is derived from an EMBL/GenBank/DDBJ whole genome shotgun (WGS) entry which is preliminary data.</text>
</comment>
<dbReference type="Proteomes" id="UP001589887">
    <property type="component" value="Unassembled WGS sequence"/>
</dbReference>
<feature type="region of interest" description="Disordered" evidence="1">
    <location>
        <begin position="166"/>
        <end position="190"/>
    </location>
</feature>
<organism evidence="3 4">
    <name type="scientific">Streptomyces noboritoensis</name>
    <dbReference type="NCBI Taxonomy" id="67337"/>
    <lineage>
        <taxon>Bacteria</taxon>
        <taxon>Bacillati</taxon>
        <taxon>Actinomycetota</taxon>
        <taxon>Actinomycetes</taxon>
        <taxon>Kitasatosporales</taxon>
        <taxon>Streptomycetaceae</taxon>
        <taxon>Streptomyces</taxon>
    </lineage>
</organism>
<protein>
    <submittedName>
        <fullName evidence="3">DUF4157 domain-containing protein</fullName>
    </submittedName>
</protein>
<dbReference type="RefSeq" id="WP_394316419.1">
    <property type="nucleotide sequence ID" value="NZ_JBHMQV010000001.1"/>
</dbReference>
<evidence type="ECO:0000259" key="2">
    <source>
        <dbReference type="Pfam" id="PF13699"/>
    </source>
</evidence>
<accession>A0ABV6T9V5</accession>
<feature type="region of interest" description="Disordered" evidence="1">
    <location>
        <begin position="1"/>
        <end position="37"/>
    </location>
</feature>
<evidence type="ECO:0000313" key="4">
    <source>
        <dbReference type="Proteomes" id="UP001589887"/>
    </source>
</evidence>
<dbReference type="Pfam" id="PF13699">
    <property type="entry name" value="eCIS_core"/>
    <property type="match status" value="1"/>
</dbReference>